<protein>
    <submittedName>
        <fullName evidence="2">Uncharacterized protein</fullName>
    </submittedName>
</protein>
<keyword evidence="3" id="KW-1185">Reference proteome</keyword>
<proteinExistence type="predicted"/>
<evidence type="ECO:0000313" key="2">
    <source>
        <dbReference type="EMBL" id="TMR32318.1"/>
    </source>
</evidence>
<evidence type="ECO:0000313" key="3">
    <source>
        <dbReference type="Proteomes" id="UP000305238"/>
    </source>
</evidence>
<organism evidence="2 3">
    <name type="scientific">Actinomadura geliboluensis</name>
    <dbReference type="NCBI Taxonomy" id="882440"/>
    <lineage>
        <taxon>Bacteria</taxon>
        <taxon>Bacillati</taxon>
        <taxon>Actinomycetota</taxon>
        <taxon>Actinomycetes</taxon>
        <taxon>Streptosporangiales</taxon>
        <taxon>Thermomonosporaceae</taxon>
        <taxon>Actinomadura</taxon>
    </lineage>
</organism>
<evidence type="ECO:0000256" key="1">
    <source>
        <dbReference type="SAM" id="MobiDB-lite"/>
    </source>
</evidence>
<name>A0A5S4GH66_9ACTN</name>
<feature type="region of interest" description="Disordered" evidence="1">
    <location>
        <begin position="18"/>
        <end position="60"/>
    </location>
</feature>
<gene>
    <name evidence="2" type="ORF">ETD96_29910</name>
</gene>
<sequence>MTATFPVSPGAPISRARCSAAAVSHADGPAPPEQKRRGGPPGAWGTGRRQNPHGLAADAF</sequence>
<dbReference type="Proteomes" id="UP000305238">
    <property type="component" value="Unassembled WGS sequence"/>
</dbReference>
<accession>A0A5S4GH66</accession>
<dbReference type="EMBL" id="VCKZ01000271">
    <property type="protein sequence ID" value="TMR32318.1"/>
    <property type="molecule type" value="Genomic_DNA"/>
</dbReference>
<dbReference type="RefSeq" id="WP_138639842.1">
    <property type="nucleotide sequence ID" value="NZ_VCKZ01000271.1"/>
</dbReference>
<dbReference type="AlphaFoldDB" id="A0A5S4GH66"/>
<reference evidence="2 3" key="1">
    <citation type="submission" date="2019-05" db="EMBL/GenBank/DDBJ databases">
        <title>Draft genome sequence of Actinomadura geliboluensis A8036.</title>
        <authorList>
            <person name="Saricaoglu S."/>
            <person name="Isik K."/>
        </authorList>
    </citation>
    <scope>NUCLEOTIDE SEQUENCE [LARGE SCALE GENOMIC DNA]</scope>
    <source>
        <strain evidence="2 3">A8036</strain>
    </source>
</reference>
<comment type="caution">
    <text evidence="2">The sequence shown here is derived from an EMBL/GenBank/DDBJ whole genome shotgun (WGS) entry which is preliminary data.</text>
</comment>